<feature type="transmembrane region" description="Helical" evidence="7">
    <location>
        <begin position="378"/>
        <end position="401"/>
    </location>
</feature>
<sequence length="438" mass="48124">MSSANHPVKPTAKTHTRFIILGFIFIATVFNYVDRATLSVAAPFMSKELGFDASMMGWAFSAFGWAYVLMQLPGGWILDKLGARLVYGVALIAWSAITVMQGYVYLFASPFIILFVLRFLMGAVEAPAFPANSRLSVQWFPNKERAFATSIYAAAQYISLALFTPLMTYILQALSWHYIFYYIGAAGIAIGIAWLWYVRDPQQHPGVNQAEIDYIRSGGGIPDLAAARKASSFNIRHIKALVSNRMMVGVYIGQFCLTSITWFFLTWFPTYLYQARGMTILKVGLVASIPAIAGFIGGILGGLFSDYLLRKGYSLTFARKTPVMAGMILSSVIICANYVSSDFIVVLVMSIAFFAKGFGNLGWCILSDTSPKEVLGIAGGLFNFFGNIASIVTPLLIGFILTRTGSFDYAILYVGLMGVIGTFAYIFIVGPLKRLEID</sequence>
<comment type="caution">
    <text evidence="9">The sequence shown here is derived from an EMBL/GenBank/DDBJ whole genome shotgun (WGS) entry which is preliminary data.</text>
</comment>
<evidence type="ECO:0000256" key="2">
    <source>
        <dbReference type="ARBA" id="ARBA00022475"/>
    </source>
</evidence>
<dbReference type="InterPro" id="IPR000849">
    <property type="entry name" value="Sugar_P_transporter"/>
</dbReference>
<dbReference type="InterPro" id="IPR036259">
    <property type="entry name" value="MFS_trans_sf"/>
</dbReference>
<dbReference type="CDD" id="cd17319">
    <property type="entry name" value="MFS_ExuT_GudP_like"/>
    <property type="match status" value="1"/>
</dbReference>
<dbReference type="GO" id="GO:0022857">
    <property type="term" value="F:transmembrane transporter activity"/>
    <property type="evidence" value="ECO:0007669"/>
    <property type="project" value="InterPro"/>
</dbReference>
<dbReference type="Gene3D" id="1.20.1250.20">
    <property type="entry name" value="MFS general substrate transporter like domains"/>
    <property type="match status" value="2"/>
</dbReference>
<feature type="transmembrane region" description="Helical" evidence="7">
    <location>
        <begin position="151"/>
        <end position="172"/>
    </location>
</feature>
<dbReference type="AlphaFoldDB" id="A0A4R3Z034"/>
<keyword evidence="4 7" id="KW-1133">Transmembrane helix</keyword>
<feature type="transmembrane region" description="Helical" evidence="7">
    <location>
        <begin position="246"/>
        <end position="265"/>
    </location>
</feature>
<feature type="domain" description="Major facilitator superfamily (MFS) profile" evidence="8">
    <location>
        <begin position="20"/>
        <end position="433"/>
    </location>
</feature>
<evidence type="ECO:0000256" key="6">
    <source>
        <dbReference type="ARBA" id="ARBA00038514"/>
    </source>
</evidence>
<feature type="transmembrane region" description="Helical" evidence="7">
    <location>
        <begin position="178"/>
        <end position="198"/>
    </location>
</feature>
<feature type="transmembrane region" description="Helical" evidence="7">
    <location>
        <begin position="85"/>
        <end position="105"/>
    </location>
</feature>
<dbReference type="InterPro" id="IPR020846">
    <property type="entry name" value="MFS_dom"/>
</dbReference>
<keyword evidence="10" id="KW-1185">Reference proteome</keyword>
<evidence type="ECO:0000256" key="1">
    <source>
        <dbReference type="ARBA" id="ARBA00004651"/>
    </source>
</evidence>
<comment type="similarity">
    <text evidence="6">Belongs to the major facilitator superfamily. Phthalate permease family.</text>
</comment>
<keyword evidence="2" id="KW-1003">Cell membrane</keyword>
<name>A0A4R3Z034_9GAMM</name>
<comment type="subcellular location">
    <subcellularLocation>
        <location evidence="1">Cell membrane</location>
        <topology evidence="1">Multi-pass membrane protein</topology>
    </subcellularLocation>
</comment>
<dbReference type="PIRSF" id="PIRSF002808">
    <property type="entry name" value="Hexose_phosphate_transp"/>
    <property type="match status" value="1"/>
</dbReference>
<feature type="transmembrane region" description="Helical" evidence="7">
    <location>
        <begin position="16"/>
        <end position="33"/>
    </location>
</feature>
<evidence type="ECO:0000313" key="9">
    <source>
        <dbReference type="EMBL" id="TCV98962.1"/>
    </source>
</evidence>
<dbReference type="SUPFAM" id="SSF103473">
    <property type="entry name" value="MFS general substrate transporter"/>
    <property type="match status" value="1"/>
</dbReference>
<dbReference type="Pfam" id="PF00083">
    <property type="entry name" value="Sugar_tr"/>
    <property type="match status" value="1"/>
</dbReference>
<feature type="transmembrane region" description="Helical" evidence="7">
    <location>
        <begin position="53"/>
        <end position="73"/>
    </location>
</feature>
<dbReference type="PANTHER" id="PTHR11662">
    <property type="entry name" value="SOLUTE CARRIER FAMILY 17"/>
    <property type="match status" value="1"/>
</dbReference>
<dbReference type="Pfam" id="PF07690">
    <property type="entry name" value="MFS_1"/>
    <property type="match status" value="1"/>
</dbReference>
<dbReference type="PANTHER" id="PTHR11662:SF399">
    <property type="entry name" value="FI19708P1-RELATED"/>
    <property type="match status" value="1"/>
</dbReference>
<keyword evidence="3 7" id="KW-0812">Transmembrane</keyword>
<evidence type="ECO:0000256" key="5">
    <source>
        <dbReference type="ARBA" id="ARBA00023136"/>
    </source>
</evidence>
<dbReference type="RefSeq" id="WP_131864350.1">
    <property type="nucleotide sequence ID" value="NZ_SMCR01000002.1"/>
</dbReference>
<feature type="transmembrane region" description="Helical" evidence="7">
    <location>
        <begin position="345"/>
        <end position="366"/>
    </location>
</feature>
<protein>
    <submittedName>
        <fullName evidence="9">ACS family glucarate transporter-like MFS transporter</fullName>
    </submittedName>
</protein>
<evidence type="ECO:0000256" key="7">
    <source>
        <dbReference type="SAM" id="Phobius"/>
    </source>
</evidence>
<evidence type="ECO:0000313" key="10">
    <source>
        <dbReference type="Proteomes" id="UP000295719"/>
    </source>
</evidence>
<evidence type="ECO:0000256" key="3">
    <source>
        <dbReference type="ARBA" id="ARBA00022692"/>
    </source>
</evidence>
<keyword evidence="5 7" id="KW-0472">Membrane</keyword>
<feature type="transmembrane region" description="Helical" evidence="7">
    <location>
        <begin position="285"/>
        <end position="309"/>
    </location>
</feature>
<dbReference type="EMBL" id="SMCR01000002">
    <property type="protein sequence ID" value="TCV98962.1"/>
    <property type="molecule type" value="Genomic_DNA"/>
</dbReference>
<feature type="transmembrane region" description="Helical" evidence="7">
    <location>
        <begin position="111"/>
        <end position="130"/>
    </location>
</feature>
<proteinExistence type="inferred from homology"/>
<dbReference type="GO" id="GO:0005886">
    <property type="term" value="C:plasma membrane"/>
    <property type="evidence" value="ECO:0007669"/>
    <property type="project" value="UniProtKB-SubCell"/>
</dbReference>
<dbReference type="OrthoDB" id="4474610at2"/>
<dbReference type="InterPro" id="IPR011701">
    <property type="entry name" value="MFS"/>
</dbReference>
<accession>A0A4R3Z034</accession>
<evidence type="ECO:0000259" key="8">
    <source>
        <dbReference type="PROSITE" id="PS50850"/>
    </source>
</evidence>
<dbReference type="InterPro" id="IPR005828">
    <property type="entry name" value="MFS_sugar_transport-like"/>
</dbReference>
<dbReference type="NCBIfam" id="TIGR00893">
    <property type="entry name" value="2A0114"/>
    <property type="match status" value="1"/>
</dbReference>
<dbReference type="Proteomes" id="UP000295719">
    <property type="component" value="Unassembled WGS sequence"/>
</dbReference>
<feature type="transmembrane region" description="Helical" evidence="7">
    <location>
        <begin position="321"/>
        <end position="339"/>
    </location>
</feature>
<gene>
    <name evidence="9" type="ORF">EDC52_102285</name>
</gene>
<reference evidence="9 10" key="1">
    <citation type="submission" date="2019-03" db="EMBL/GenBank/DDBJ databases">
        <title>Genomic Encyclopedia of Type Strains, Phase IV (KMG-IV): sequencing the most valuable type-strain genomes for metagenomic binning, comparative biology and taxonomic classification.</title>
        <authorList>
            <person name="Goeker M."/>
        </authorList>
    </citation>
    <scope>NUCLEOTIDE SEQUENCE [LARGE SCALE GENOMIC DNA]</scope>
    <source>
        <strain evidence="9 10">DSM 19580</strain>
    </source>
</reference>
<evidence type="ECO:0000256" key="4">
    <source>
        <dbReference type="ARBA" id="ARBA00022989"/>
    </source>
</evidence>
<dbReference type="PROSITE" id="PS50850">
    <property type="entry name" value="MFS"/>
    <property type="match status" value="1"/>
</dbReference>
<organism evidence="9 10">
    <name type="scientific">Biostraticola tofi</name>
    <dbReference type="NCBI Taxonomy" id="466109"/>
    <lineage>
        <taxon>Bacteria</taxon>
        <taxon>Pseudomonadati</taxon>
        <taxon>Pseudomonadota</taxon>
        <taxon>Gammaproteobacteria</taxon>
        <taxon>Enterobacterales</taxon>
        <taxon>Bruguierivoracaceae</taxon>
        <taxon>Biostraticola</taxon>
    </lineage>
</organism>
<feature type="transmembrane region" description="Helical" evidence="7">
    <location>
        <begin position="407"/>
        <end position="428"/>
    </location>
</feature>
<dbReference type="InterPro" id="IPR050382">
    <property type="entry name" value="MFS_Na/Anion_cotransporter"/>
</dbReference>